<sequence>MSENVTVSAEEFAAMQQQLRQMQSNEAERVALARRLEEQSKQLEALLQTREGKEEAAAAPSPAEDAWDPVKQKNVVPAVSRKTTASEIEAVIERCPPGTRELIDAHFNFNTSQYNDLYLLYRLCAGQNMRYADLKALFSLDRRSLYNATTTPVVPSDFYIKLLPALPLLQCITGDDVMKVFLSHRRGGLRYPLLQSFGAASEEKTFVVNDQVQYWLMAAGLTVETYVQTMVPLLQRVTQLSIAGNELRDIHWCATLPPRINEIIVEDGCAELNFEPLLRMRSLRTVTYKTGPQWHVCPSDLWALKQQLEENGVVITKVVVPLVVPRAATA</sequence>
<evidence type="ECO:0000313" key="2">
    <source>
        <dbReference type="EMBL" id="CAD2219898.1"/>
    </source>
</evidence>
<feature type="region of interest" description="Disordered" evidence="1">
    <location>
        <begin position="48"/>
        <end position="67"/>
    </location>
</feature>
<organism evidence="2 3">
    <name type="scientific">Angomonas deanei</name>
    <dbReference type="NCBI Taxonomy" id="59799"/>
    <lineage>
        <taxon>Eukaryota</taxon>
        <taxon>Discoba</taxon>
        <taxon>Euglenozoa</taxon>
        <taxon>Kinetoplastea</taxon>
        <taxon>Metakinetoplastina</taxon>
        <taxon>Trypanosomatida</taxon>
        <taxon>Trypanosomatidae</taxon>
        <taxon>Strigomonadinae</taxon>
        <taxon>Angomonas</taxon>
    </lineage>
</organism>
<gene>
    <name evidence="2" type="ORF">ADEAN_000741100</name>
</gene>
<dbReference type="VEuPathDB" id="TriTrypDB:ADEAN_000741100"/>
<evidence type="ECO:0000313" key="3">
    <source>
        <dbReference type="Proteomes" id="UP000515908"/>
    </source>
</evidence>
<keyword evidence="3" id="KW-1185">Reference proteome</keyword>
<name>A0A7G2CJ69_9TRYP</name>
<dbReference type="AlphaFoldDB" id="A0A7G2CJ69"/>
<dbReference type="Proteomes" id="UP000515908">
    <property type="component" value="Chromosome 15"/>
</dbReference>
<protein>
    <submittedName>
        <fullName evidence="2">Uncharacterized protein</fullName>
    </submittedName>
</protein>
<dbReference type="EMBL" id="LR877159">
    <property type="protein sequence ID" value="CAD2219898.1"/>
    <property type="molecule type" value="Genomic_DNA"/>
</dbReference>
<reference evidence="2 3" key="1">
    <citation type="submission" date="2020-08" db="EMBL/GenBank/DDBJ databases">
        <authorList>
            <person name="Newling K."/>
            <person name="Davey J."/>
            <person name="Forrester S."/>
        </authorList>
    </citation>
    <scope>NUCLEOTIDE SEQUENCE [LARGE SCALE GENOMIC DNA]</scope>
    <source>
        <strain evidence="3">Crithidia deanei Carvalho (ATCC PRA-265)</strain>
    </source>
</reference>
<accession>A0A7G2CJ69</accession>
<evidence type="ECO:0000256" key="1">
    <source>
        <dbReference type="SAM" id="MobiDB-lite"/>
    </source>
</evidence>
<proteinExistence type="predicted"/>